<dbReference type="CDD" id="cd00082">
    <property type="entry name" value="HisKA"/>
    <property type="match status" value="1"/>
</dbReference>
<feature type="domain" description="Histidine kinase" evidence="8">
    <location>
        <begin position="411"/>
        <end position="621"/>
    </location>
</feature>
<dbReference type="PRINTS" id="PR00344">
    <property type="entry name" value="BCTRLSENSOR"/>
</dbReference>
<dbReference type="Pfam" id="PF00512">
    <property type="entry name" value="HisKA"/>
    <property type="match status" value="1"/>
</dbReference>
<dbReference type="Pfam" id="PF00672">
    <property type="entry name" value="HAMP"/>
    <property type="match status" value="1"/>
</dbReference>
<proteinExistence type="predicted"/>
<dbReference type="SUPFAM" id="SSF158472">
    <property type="entry name" value="HAMP domain-like"/>
    <property type="match status" value="1"/>
</dbReference>
<evidence type="ECO:0000256" key="4">
    <source>
        <dbReference type="ARBA" id="ARBA00022553"/>
    </source>
</evidence>
<evidence type="ECO:0000256" key="5">
    <source>
        <dbReference type="ARBA" id="ARBA00022679"/>
    </source>
</evidence>
<dbReference type="GO" id="GO:0000156">
    <property type="term" value="F:phosphorelay response regulator activity"/>
    <property type="evidence" value="ECO:0007669"/>
    <property type="project" value="TreeGrafter"/>
</dbReference>
<evidence type="ECO:0000256" key="2">
    <source>
        <dbReference type="ARBA" id="ARBA00004370"/>
    </source>
</evidence>
<dbReference type="EMBL" id="CP036343">
    <property type="protein sequence ID" value="QDT91864.1"/>
    <property type="molecule type" value="Genomic_DNA"/>
</dbReference>
<name>A0A517VFS3_9PLAN</name>
<comment type="catalytic activity">
    <reaction evidence="1">
        <text>ATP + protein L-histidine = ADP + protein N-phospho-L-histidine.</text>
        <dbReference type="EC" id="2.7.13.3"/>
    </reaction>
</comment>
<evidence type="ECO:0000256" key="7">
    <source>
        <dbReference type="SAM" id="Phobius"/>
    </source>
</evidence>
<dbReference type="Pfam" id="PF02518">
    <property type="entry name" value="HATPase_c"/>
    <property type="match status" value="1"/>
</dbReference>
<organism evidence="9 10">
    <name type="scientific">Gimesia algae</name>
    <dbReference type="NCBI Taxonomy" id="2527971"/>
    <lineage>
        <taxon>Bacteria</taxon>
        <taxon>Pseudomonadati</taxon>
        <taxon>Planctomycetota</taxon>
        <taxon>Planctomycetia</taxon>
        <taxon>Planctomycetales</taxon>
        <taxon>Planctomycetaceae</taxon>
        <taxon>Gimesia</taxon>
    </lineage>
</organism>
<evidence type="ECO:0000256" key="1">
    <source>
        <dbReference type="ARBA" id="ARBA00000085"/>
    </source>
</evidence>
<keyword evidence="7" id="KW-0472">Membrane</keyword>
<dbReference type="AlphaFoldDB" id="A0A517VFS3"/>
<dbReference type="SUPFAM" id="SSF55874">
    <property type="entry name" value="ATPase domain of HSP90 chaperone/DNA topoisomerase II/histidine kinase"/>
    <property type="match status" value="1"/>
</dbReference>
<reference evidence="9 10" key="1">
    <citation type="submission" date="2019-02" db="EMBL/GenBank/DDBJ databases">
        <title>Deep-cultivation of Planctomycetes and their phenomic and genomic characterization uncovers novel biology.</title>
        <authorList>
            <person name="Wiegand S."/>
            <person name="Jogler M."/>
            <person name="Boedeker C."/>
            <person name="Pinto D."/>
            <person name="Vollmers J."/>
            <person name="Rivas-Marin E."/>
            <person name="Kohn T."/>
            <person name="Peeters S.H."/>
            <person name="Heuer A."/>
            <person name="Rast P."/>
            <person name="Oberbeckmann S."/>
            <person name="Bunk B."/>
            <person name="Jeske O."/>
            <person name="Meyerdierks A."/>
            <person name="Storesund J.E."/>
            <person name="Kallscheuer N."/>
            <person name="Luecker S."/>
            <person name="Lage O.M."/>
            <person name="Pohl T."/>
            <person name="Merkel B.J."/>
            <person name="Hornburger P."/>
            <person name="Mueller R.-W."/>
            <person name="Bruemmer F."/>
            <person name="Labrenz M."/>
            <person name="Spormann A.M."/>
            <person name="Op den Camp H."/>
            <person name="Overmann J."/>
            <person name="Amann R."/>
            <person name="Jetten M.S.M."/>
            <person name="Mascher T."/>
            <person name="Medema M.H."/>
            <person name="Devos D.P."/>
            <person name="Kaster A.-K."/>
            <person name="Ovreas L."/>
            <person name="Rohde M."/>
            <person name="Galperin M.Y."/>
            <person name="Jogler C."/>
        </authorList>
    </citation>
    <scope>NUCLEOTIDE SEQUENCE [LARGE SCALE GENOMIC DNA]</scope>
    <source>
        <strain evidence="9 10">Pan161</strain>
    </source>
</reference>
<dbReference type="PROSITE" id="PS50109">
    <property type="entry name" value="HIS_KIN"/>
    <property type="match status" value="1"/>
</dbReference>
<keyword evidence="7" id="KW-1133">Transmembrane helix</keyword>
<dbReference type="Gene3D" id="6.10.340.10">
    <property type="match status" value="1"/>
</dbReference>
<dbReference type="CDD" id="cd06225">
    <property type="entry name" value="HAMP"/>
    <property type="match status" value="1"/>
</dbReference>
<comment type="subcellular location">
    <subcellularLocation>
        <location evidence="2">Membrane</location>
    </subcellularLocation>
</comment>
<dbReference type="InterPro" id="IPR032255">
    <property type="entry name" value="HBM"/>
</dbReference>
<dbReference type="InterPro" id="IPR005467">
    <property type="entry name" value="His_kinase_dom"/>
</dbReference>
<dbReference type="InterPro" id="IPR003660">
    <property type="entry name" value="HAMP_dom"/>
</dbReference>
<evidence type="ECO:0000259" key="8">
    <source>
        <dbReference type="PROSITE" id="PS50109"/>
    </source>
</evidence>
<dbReference type="GO" id="GO:0000155">
    <property type="term" value="F:phosphorelay sensor kinase activity"/>
    <property type="evidence" value="ECO:0007669"/>
    <property type="project" value="InterPro"/>
</dbReference>
<dbReference type="RefSeq" id="WP_145229058.1">
    <property type="nucleotide sequence ID" value="NZ_CP036343.1"/>
</dbReference>
<sequence>MIDKIKPKRMTSLQWKIYIGFGGMILLLISNGILGIYGLGNAMQSFDQYRDVEKTYNESLAIDRNVQELKRRVNQYINTGHSSNRDAVQVTYGKLQKQVSGLLSDVNDEEISESLIIMKSHLEGYFKNFTLATEERQLRTSLVQTSLPEQGQRVQVNLEKLEAQAHASPKETSRHYLAALSAQRFFALAEKNALRYFAEPSTPFVDKTLSSLQDTRSIIESIQAEALKSETGLVNDLLSQLDEYERICLRAFQATRSYLYLVNVVMSGEASEFAYYSMQIKNIAESKRTEINQATIVHTQNIKNITTIAIIGALLIGLYYAWRLAYSVVQPITAMTNTFRRLGAGETLITIPATDRNDEIGEMAIAADIFNKQNFVTKNLLQQSQTLSQELIQKTRELEMINSELDNFAYIASHDLKSPLRGIDQLAKWIQEDSAEELSEESCVNLNKLQGRIRTMETLLNDLLEYSRIGRITGECERTDTGAMLKEISDLIDNPEKIQITIAPDMPVLNTFRTPLRHVFLNLITNAVKHHDHPETGKIDIDYRELPDLYEFSVKDNGPGIDPKHHDRIFQMYQRVGNTNAEGSGMGLAIIKKQIETLGGKISVESAVKQNTIFRFTWPKK</sequence>
<dbReference type="InterPro" id="IPR003594">
    <property type="entry name" value="HATPase_dom"/>
</dbReference>
<dbReference type="OrthoDB" id="9766459at2"/>
<dbReference type="KEGG" id="gax:Pan161_35280"/>
<evidence type="ECO:0000256" key="3">
    <source>
        <dbReference type="ARBA" id="ARBA00012438"/>
    </source>
</evidence>
<dbReference type="GO" id="GO:0007234">
    <property type="term" value="P:osmosensory signaling via phosphorelay pathway"/>
    <property type="evidence" value="ECO:0007669"/>
    <property type="project" value="TreeGrafter"/>
</dbReference>
<dbReference type="Gene3D" id="3.30.565.10">
    <property type="entry name" value="Histidine kinase-like ATPase, C-terminal domain"/>
    <property type="match status" value="1"/>
</dbReference>
<keyword evidence="4" id="KW-0597">Phosphoprotein</keyword>
<dbReference type="SMART" id="SM00387">
    <property type="entry name" value="HATPase_c"/>
    <property type="match status" value="1"/>
</dbReference>
<dbReference type="GO" id="GO:0030295">
    <property type="term" value="F:protein kinase activator activity"/>
    <property type="evidence" value="ECO:0007669"/>
    <property type="project" value="TreeGrafter"/>
</dbReference>
<dbReference type="InterPro" id="IPR050351">
    <property type="entry name" value="BphY/WalK/GraS-like"/>
</dbReference>
<dbReference type="InterPro" id="IPR036097">
    <property type="entry name" value="HisK_dim/P_sf"/>
</dbReference>
<evidence type="ECO:0000313" key="10">
    <source>
        <dbReference type="Proteomes" id="UP000316855"/>
    </source>
</evidence>
<dbReference type="GO" id="GO:0016020">
    <property type="term" value="C:membrane"/>
    <property type="evidence" value="ECO:0007669"/>
    <property type="project" value="UniProtKB-SubCell"/>
</dbReference>
<feature type="transmembrane region" description="Helical" evidence="7">
    <location>
        <begin position="17"/>
        <end position="40"/>
    </location>
</feature>
<evidence type="ECO:0000313" key="9">
    <source>
        <dbReference type="EMBL" id="QDT91864.1"/>
    </source>
</evidence>
<dbReference type="InterPro" id="IPR004358">
    <property type="entry name" value="Sig_transdc_His_kin-like_C"/>
</dbReference>
<dbReference type="Gene3D" id="1.10.287.130">
    <property type="match status" value="1"/>
</dbReference>
<dbReference type="InterPro" id="IPR003661">
    <property type="entry name" value="HisK_dim/P_dom"/>
</dbReference>
<evidence type="ECO:0000256" key="6">
    <source>
        <dbReference type="ARBA" id="ARBA00022777"/>
    </source>
</evidence>
<keyword evidence="6" id="KW-0418">Kinase</keyword>
<dbReference type="SMART" id="SM01358">
    <property type="entry name" value="HBM"/>
    <property type="match status" value="1"/>
</dbReference>
<dbReference type="InterPro" id="IPR036890">
    <property type="entry name" value="HATPase_C_sf"/>
</dbReference>
<dbReference type="PANTHER" id="PTHR42878">
    <property type="entry name" value="TWO-COMPONENT HISTIDINE KINASE"/>
    <property type="match status" value="1"/>
</dbReference>
<dbReference type="PANTHER" id="PTHR42878:SF15">
    <property type="entry name" value="BACTERIOPHYTOCHROME"/>
    <property type="match status" value="1"/>
</dbReference>
<dbReference type="SUPFAM" id="SSF47384">
    <property type="entry name" value="Homodimeric domain of signal transducing histidine kinase"/>
    <property type="match status" value="1"/>
</dbReference>
<gene>
    <name evidence="9" type="primary">cph1_1</name>
    <name evidence="9" type="ORF">Pan161_35280</name>
</gene>
<dbReference type="SMART" id="SM00388">
    <property type="entry name" value="HisKA"/>
    <property type="match status" value="1"/>
</dbReference>
<keyword evidence="10" id="KW-1185">Reference proteome</keyword>
<keyword evidence="7" id="KW-0812">Transmembrane</keyword>
<dbReference type="EC" id="2.7.13.3" evidence="3"/>
<dbReference type="Proteomes" id="UP000316855">
    <property type="component" value="Chromosome"/>
</dbReference>
<protein>
    <recommendedName>
        <fullName evidence="3">histidine kinase</fullName>
        <ecNumber evidence="3">2.7.13.3</ecNumber>
    </recommendedName>
</protein>
<accession>A0A517VFS3</accession>
<keyword evidence="5 9" id="KW-0808">Transferase</keyword>